<evidence type="ECO:0000313" key="4">
    <source>
        <dbReference type="EMBL" id="NHF62855.1"/>
    </source>
</evidence>
<protein>
    <submittedName>
        <fullName evidence="4">DUF4129 domain-containing protein</fullName>
    </submittedName>
</protein>
<reference evidence="4 5" key="1">
    <citation type="submission" date="2019-06" db="EMBL/GenBank/DDBJ databases">
        <authorList>
            <person name="De-Chao Zhang Q."/>
        </authorList>
    </citation>
    <scope>NUCLEOTIDE SEQUENCE [LARGE SCALE GENOMIC DNA]</scope>
    <source>
        <strain evidence="4 5">KN1116</strain>
    </source>
</reference>
<dbReference type="Proteomes" id="UP000818266">
    <property type="component" value="Unassembled WGS sequence"/>
</dbReference>
<evidence type="ECO:0000256" key="2">
    <source>
        <dbReference type="SAM" id="Phobius"/>
    </source>
</evidence>
<feature type="region of interest" description="Disordered" evidence="1">
    <location>
        <begin position="215"/>
        <end position="244"/>
    </location>
</feature>
<evidence type="ECO:0000259" key="3">
    <source>
        <dbReference type="Pfam" id="PF13559"/>
    </source>
</evidence>
<keyword evidence="2" id="KW-1133">Transmembrane helix</keyword>
<reference evidence="4 5" key="2">
    <citation type="submission" date="2020-03" db="EMBL/GenBank/DDBJ databases">
        <title>Chryseoglobus sp. isolated from a deep-sea seamount.</title>
        <authorList>
            <person name="Zhang D.-C."/>
        </authorList>
    </citation>
    <scope>NUCLEOTIDE SEQUENCE [LARGE SCALE GENOMIC DNA]</scope>
    <source>
        <strain evidence="4 5">KN1116</strain>
    </source>
</reference>
<organism evidence="4 5">
    <name type="scientific">Microcella pacifica</name>
    <dbReference type="NCBI Taxonomy" id="2591847"/>
    <lineage>
        <taxon>Bacteria</taxon>
        <taxon>Bacillati</taxon>
        <taxon>Actinomycetota</taxon>
        <taxon>Actinomycetes</taxon>
        <taxon>Micrococcales</taxon>
        <taxon>Microbacteriaceae</taxon>
        <taxon>Microcella</taxon>
    </lineage>
</organism>
<evidence type="ECO:0000313" key="5">
    <source>
        <dbReference type="Proteomes" id="UP000818266"/>
    </source>
</evidence>
<dbReference type="RefSeq" id="WP_152582416.1">
    <property type="nucleotide sequence ID" value="NZ_VIKT02000008.1"/>
</dbReference>
<dbReference type="EMBL" id="VIKT02000008">
    <property type="protein sequence ID" value="NHF62855.1"/>
    <property type="molecule type" value="Genomic_DNA"/>
</dbReference>
<keyword evidence="2" id="KW-0472">Membrane</keyword>
<comment type="caution">
    <text evidence="4">The sequence shown here is derived from an EMBL/GenBank/DDBJ whole genome shotgun (WGS) entry which is preliminary data.</text>
</comment>
<feature type="transmembrane region" description="Helical" evidence="2">
    <location>
        <begin position="73"/>
        <end position="96"/>
    </location>
</feature>
<name>A0A9E5MHV5_9MICO</name>
<keyword evidence="5" id="KW-1185">Reference proteome</keyword>
<dbReference type="InterPro" id="IPR025403">
    <property type="entry name" value="TgpA-like_C"/>
</dbReference>
<gene>
    <name evidence="4" type="ORF">FK219_006340</name>
</gene>
<feature type="domain" description="Protein-glutamine gamma-glutamyltransferase-like C-terminal" evidence="3">
    <location>
        <begin position="141"/>
        <end position="211"/>
    </location>
</feature>
<accession>A0A9E5MHV5</accession>
<keyword evidence="2" id="KW-0812">Transmembrane</keyword>
<sequence length="244" mass="26199">MPGAAHGSAVLTLAPWARAPLEPDAPDARDLLLDELSDPIYAETQPTWFDLLSQAVLDWFASWQLVGGDGPPALALVVIAVLLAAGILIAILLYGLPRWRRRSSVADDLFGETDRRTARELRRDAEKAASAGDWATAIAERYRATARGLDERTIVSVLPGTTGHGFARAAAARYPELRALLETAADRFDDVRYLGQEGDAAGYAHVRDLDERLERSPAPHARMGGASPGSGTNGRTVDIAAVPR</sequence>
<dbReference type="Pfam" id="PF13559">
    <property type="entry name" value="DUF4129"/>
    <property type="match status" value="1"/>
</dbReference>
<evidence type="ECO:0000256" key="1">
    <source>
        <dbReference type="SAM" id="MobiDB-lite"/>
    </source>
</evidence>
<proteinExistence type="predicted"/>
<dbReference type="OrthoDB" id="3389322at2"/>
<dbReference type="AlphaFoldDB" id="A0A9E5MHV5"/>